<proteinExistence type="predicted"/>
<feature type="compositionally biased region" description="Polar residues" evidence="1">
    <location>
        <begin position="72"/>
        <end position="86"/>
    </location>
</feature>
<organism evidence="2 3">
    <name type="scientific">Coemansia guatemalensis</name>
    <dbReference type="NCBI Taxonomy" id="2761395"/>
    <lineage>
        <taxon>Eukaryota</taxon>
        <taxon>Fungi</taxon>
        <taxon>Fungi incertae sedis</taxon>
        <taxon>Zoopagomycota</taxon>
        <taxon>Kickxellomycotina</taxon>
        <taxon>Kickxellomycetes</taxon>
        <taxon>Kickxellales</taxon>
        <taxon>Kickxellaceae</taxon>
        <taxon>Coemansia</taxon>
    </lineage>
</organism>
<dbReference type="Proteomes" id="UP001140094">
    <property type="component" value="Unassembled WGS sequence"/>
</dbReference>
<protein>
    <submittedName>
        <fullName evidence="2">Uncharacterized protein</fullName>
    </submittedName>
</protein>
<evidence type="ECO:0000313" key="3">
    <source>
        <dbReference type="Proteomes" id="UP001140094"/>
    </source>
</evidence>
<evidence type="ECO:0000313" key="2">
    <source>
        <dbReference type="EMBL" id="KAJ2797500.1"/>
    </source>
</evidence>
<dbReference type="AlphaFoldDB" id="A0A9W8HQC6"/>
<name>A0A9W8HQC6_9FUNG</name>
<reference evidence="2" key="1">
    <citation type="submission" date="2022-07" db="EMBL/GenBank/DDBJ databases">
        <title>Phylogenomic reconstructions and comparative analyses of Kickxellomycotina fungi.</title>
        <authorList>
            <person name="Reynolds N.K."/>
            <person name="Stajich J.E."/>
            <person name="Barry K."/>
            <person name="Grigoriev I.V."/>
            <person name="Crous P."/>
            <person name="Smith M.E."/>
        </authorList>
    </citation>
    <scope>NUCLEOTIDE SEQUENCE</scope>
    <source>
        <strain evidence="2">NRRL 1565</strain>
    </source>
</reference>
<gene>
    <name evidence="2" type="ORF">H4R20_005156</name>
</gene>
<feature type="region of interest" description="Disordered" evidence="1">
    <location>
        <begin position="72"/>
        <end position="111"/>
    </location>
</feature>
<sequence length="218" mass="22965">MQTPNSTQNTARAIHSPPQNTLNRAIIRKAKALKAKLAAEKATANTAAQTAIKPALMHIPISICNPLNMLSSHQPDQTASPSTDTAANKPCAKPRGKDVNKSIRAPVGKPKPTRIPVCGSSTLLTANSLDMLAPKSVKKLAEQDTPVLSAKPVKKVATQLFNLDINKCPPESTNKSAEYTACAMASMSIDNIIDKADGEPVCILAGPIANKATLQLVC</sequence>
<keyword evidence="3" id="KW-1185">Reference proteome</keyword>
<comment type="caution">
    <text evidence="2">The sequence shown here is derived from an EMBL/GenBank/DDBJ whole genome shotgun (WGS) entry which is preliminary data.</text>
</comment>
<evidence type="ECO:0000256" key="1">
    <source>
        <dbReference type="SAM" id="MobiDB-lite"/>
    </source>
</evidence>
<accession>A0A9W8HQC6</accession>
<dbReference type="EMBL" id="JANBUO010001616">
    <property type="protein sequence ID" value="KAJ2797500.1"/>
    <property type="molecule type" value="Genomic_DNA"/>
</dbReference>